<dbReference type="PROSITE" id="PS00670">
    <property type="entry name" value="D_2_HYDROXYACID_DH_2"/>
    <property type="match status" value="1"/>
</dbReference>
<dbReference type="InterPro" id="IPR029753">
    <property type="entry name" value="D-isomer_DH_CS"/>
</dbReference>
<accession>A0ABU9ZMY3</accession>
<dbReference type="EC" id="1.1.1.95" evidence="5"/>
<evidence type="ECO:0000256" key="7">
    <source>
        <dbReference type="ARBA" id="ARBA00023002"/>
    </source>
</evidence>
<dbReference type="PROSITE" id="PS00671">
    <property type="entry name" value="D_2_HYDROXYACID_DH_3"/>
    <property type="match status" value="1"/>
</dbReference>
<sequence>MADKLSLPKDKIRVLLLEGINDSAVALLEASGYVTVTRLAKALDPADLRQAIKGVHIVGIRSRTQLDEAAFEAADRLMAVGCFSVGTNQVDLEAARRRGIPVFNAPFSNTRSVAELVIGEIVMLLRRIVPRSVSAHVGGWDKSANGSFEVRGKTLGIVGYGNIGSQLSNLAEAMGMRVIFHDLTDRLRHGNTEPVDSLTALLSQSDVVSLHVPETASTHNMIGEAEIRAMKPGSYLINNSRGTVVDLDALASALKDGHLRGAAVDVFPVEPKSNQDRFVSPLQGLENVILTPHIGGSTEEAQERIGAEVARKLVDYSDIGSTVGAVNFPQVQLPARPTGLRFIHVQRNLPGMLGRLNDTFARKQINIAAQFYQTDGEVGYVVVETDATDVDPEALLEELRAIDGTIRARLLYERR</sequence>
<dbReference type="RefSeq" id="WP_305078227.1">
    <property type="nucleotide sequence ID" value="NZ_JAQYXP010000001.1"/>
</dbReference>
<dbReference type="InterPro" id="IPR002912">
    <property type="entry name" value="ACT_dom"/>
</dbReference>
<dbReference type="Pfam" id="PF00389">
    <property type="entry name" value="2-Hacid_dh"/>
    <property type="match status" value="1"/>
</dbReference>
<evidence type="ECO:0000256" key="8">
    <source>
        <dbReference type="ARBA" id="ARBA00023027"/>
    </source>
</evidence>
<dbReference type="InterPro" id="IPR050418">
    <property type="entry name" value="D-iso_2-hydroxyacid_DH_PdxB"/>
</dbReference>
<comment type="function">
    <text evidence="1">Catalyzes the reversible oxidation of 3-phospho-D-glycerate to 3-phosphonooxypyruvate, the first step of the phosphorylated L-serine biosynthesis pathway. Also catalyzes the reversible oxidation of 2-hydroxyglutarate to 2-oxoglutarate.</text>
</comment>
<dbReference type="InterPro" id="IPR045865">
    <property type="entry name" value="ACT-like_dom_sf"/>
</dbReference>
<name>A0ABU9ZMY3_9HYPH</name>
<dbReference type="EMBL" id="JAQYXP010000001">
    <property type="protein sequence ID" value="MEN3232395.1"/>
    <property type="molecule type" value="Genomic_DNA"/>
</dbReference>
<reference evidence="14 15" key="1">
    <citation type="journal article" date="2023" name="PLoS ONE">
        <title>Complete genome assembly of Hawai'i environmental nontuberculous mycobacteria reveals unexpected co-isolation with methylobacteria.</title>
        <authorList>
            <person name="Hendrix J."/>
            <person name="Epperson L.E."/>
            <person name="Tong E.I."/>
            <person name="Chan Y.L."/>
            <person name="Hasan N.A."/>
            <person name="Dawrs S.N."/>
            <person name="Norton G.J."/>
            <person name="Virdi R."/>
            <person name="Crooks J.L."/>
            <person name="Chan E.D."/>
            <person name="Honda J.R."/>
            <person name="Strong M."/>
        </authorList>
    </citation>
    <scope>NUCLEOTIDE SEQUENCE [LARGE SCALE GENOMIC DNA]</scope>
    <source>
        <strain evidence="14 15">NJH_HI04-1</strain>
    </source>
</reference>
<evidence type="ECO:0000256" key="10">
    <source>
        <dbReference type="ARBA" id="ARBA00048126"/>
    </source>
</evidence>
<dbReference type="InterPro" id="IPR036291">
    <property type="entry name" value="NAD(P)-bd_dom_sf"/>
</dbReference>
<dbReference type="InterPro" id="IPR006140">
    <property type="entry name" value="D-isomer_DH_NAD-bd"/>
</dbReference>
<dbReference type="PANTHER" id="PTHR43761:SF1">
    <property type="entry name" value="D-ISOMER SPECIFIC 2-HYDROXYACID DEHYDROGENASE CATALYTIC DOMAIN-CONTAINING PROTEIN-RELATED"/>
    <property type="match status" value="1"/>
</dbReference>
<comment type="caution">
    <text evidence="14">The sequence shown here is derived from an EMBL/GenBank/DDBJ whole genome shotgun (WGS) entry which is preliminary data.</text>
</comment>
<dbReference type="Pfam" id="PF22629">
    <property type="entry name" value="ACT_AHAS_ss"/>
    <property type="match status" value="1"/>
</dbReference>
<dbReference type="EC" id="1.1.1.399" evidence="4"/>
<feature type="domain" description="ACT" evidence="13">
    <location>
        <begin position="341"/>
        <end position="415"/>
    </location>
</feature>
<evidence type="ECO:0000313" key="14">
    <source>
        <dbReference type="EMBL" id="MEN3232395.1"/>
    </source>
</evidence>
<comment type="similarity">
    <text evidence="3 12">Belongs to the D-isomer specific 2-hydroxyacid dehydrogenase family.</text>
</comment>
<dbReference type="PROSITE" id="PS00065">
    <property type="entry name" value="D_2_HYDROXYACID_DH_1"/>
    <property type="match status" value="1"/>
</dbReference>
<keyword evidence="8" id="KW-0520">NAD</keyword>
<dbReference type="GO" id="GO:0004617">
    <property type="term" value="F:phosphoglycerate dehydrogenase activity"/>
    <property type="evidence" value="ECO:0007669"/>
    <property type="project" value="UniProtKB-EC"/>
</dbReference>
<dbReference type="SUPFAM" id="SSF52283">
    <property type="entry name" value="Formate/glycerate dehydrogenase catalytic domain-like"/>
    <property type="match status" value="1"/>
</dbReference>
<evidence type="ECO:0000256" key="11">
    <source>
        <dbReference type="ARBA" id="ARBA00048731"/>
    </source>
</evidence>
<gene>
    <name evidence="14" type="primary">serA</name>
    <name evidence="14" type="ORF">PUR29_02030</name>
</gene>
<evidence type="ECO:0000256" key="2">
    <source>
        <dbReference type="ARBA" id="ARBA00005216"/>
    </source>
</evidence>
<dbReference type="InterPro" id="IPR006139">
    <property type="entry name" value="D-isomer_2_OHA_DH_cat_dom"/>
</dbReference>
<dbReference type="SUPFAM" id="SSF55021">
    <property type="entry name" value="ACT-like"/>
    <property type="match status" value="1"/>
</dbReference>
<dbReference type="NCBIfam" id="NF008759">
    <property type="entry name" value="PRK11790.1"/>
    <property type="match status" value="1"/>
</dbReference>
<dbReference type="InterPro" id="IPR029752">
    <property type="entry name" value="D-isomer_DH_CS1"/>
</dbReference>
<evidence type="ECO:0000256" key="6">
    <source>
        <dbReference type="ARBA" id="ARBA00021582"/>
    </source>
</evidence>
<evidence type="ECO:0000256" key="3">
    <source>
        <dbReference type="ARBA" id="ARBA00005854"/>
    </source>
</evidence>
<dbReference type="Pfam" id="PF02826">
    <property type="entry name" value="2-Hacid_dh_C"/>
    <property type="match status" value="1"/>
</dbReference>
<evidence type="ECO:0000313" key="15">
    <source>
        <dbReference type="Proteomes" id="UP001407347"/>
    </source>
</evidence>
<comment type="catalytic activity">
    <reaction evidence="11">
        <text>(2R)-3-phosphoglycerate + NAD(+) = 3-phosphooxypyruvate + NADH + H(+)</text>
        <dbReference type="Rhea" id="RHEA:12641"/>
        <dbReference type="ChEBI" id="CHEBI:15378"/>
        <dbReference type="ChEBI" id="CHEBI:18110"/>
        <dbReference type="ChEBI" id="CHEBI:57540"/>
        <dbReference type="ChEBI" id="CHEBI:57945"/>
        <dbReference type="ChEBI" id="CHEBI:58272"/>
        <dbReference type="EC" id="1.1.1.95"/>
    </reaction>
</comment>
<protein>
    <recommendedName>
        <fullName evidence="6">D-3-phosphoglycerate dehydrogenase</fullName>
        <ecNumber evidence="4">1.1.1.399</ecNumber>
        <ecNumber evidence="5">1.1.1.95</ecNumber>
    </recommendedName>
    <alternativeName>
        <fullName evidence="9">2-oxoglutarate reductase</fullName>
    </alternativeName>
</protein>
<dbReference type="Gene3D" id="3.40.50.720">
    <property type="entry name" value="NAD(P)-binding Rossmann-like Domain"/>
    <property type="match status" value="2"/>
</dbReference>
<evidence type="ECO:0000259" key="13">
    <source>
        <dbReference type="PROSITE" id="PS51671"/>
    </source>
</evidence>
<evidence type="ECO:0000256" key="9">
    <source>
        <dbReference type="ARBA" id="ARBA00030455"/>
    </source>
</evidence>
<proteinExistence type="inferred from homology"/>
<dbReference type="SUPFAM" id="SSF51735">
    <property type="entry name" value="NAD(P)-binding Rossmann-fold domains"/>
    <property type="match status" value="1"/>
</dbReference>
<dbReference type="Gene3D" id="3.30.70.260">
    <property type="match status" value="1"/>
</dbReference>
<keyword evidence="15" id="KW-1185">Reference proteome</keyword>
<dbReference type="CDD" id="cd04901">
    <property type="entry name" value="ACT_3PGDH"/>
    <property type="match status" value="1"/>
</dbReference>
<evidence type="ECO:0000256" key="1">
    <source>
        <dbReference type="ARBA" id="ARBA00003800"/>
    </source>
</evidence>
<comment type="pathway">
    <text evidence="2">Amino-acid biosynthesis; L-serine biosynthesis; L-serine from 3-phospho-D-glycerate: step 1/3.</text>
</comment>
<comment type="catalytic activity">
    <reaction evidence="10">
        <text>(R)-2-hydroxyglutarate + NAD(+) = 2-oxoglutarate + NADH + H(+)</text>
        <dbReference type="Rhea" id="RHEA:49612"/>
        <dbReference type="ChEBI" id="CHEBI:15378"/>
        <dbReference type="ChEBI" id="CHEBI:15801"/>
        <dbReference type="ChEBI" id="CHEBI:16810"/>
        <dbReference type="ChEBI" id="CHEBI:57540"/>
        <dbReference type="ChEBI" id="CHEBI:57945"/>
        <dbReference type="EC" id="1.1.1.399"/>
    </reaction>
</comment>
<evidence type="ECO:0000256" key="12">
    <source>
        <dbReference type="RuleBase" id="RU003719"/>
    </source>
</evidence>
<dbReference type="InterPro" id="IPR054480">
    <property type="entry name" value="AHAS_small-like_ACT"/>
</dbReference>
<dbReference type="Proteomes" id="UP001407347">
    <property type="component" value="Unassembled WGS sequence"/>
</dbReference>
<evidence type="ECO:0000256" key="4">
    <source>
        <dbReference type="ARBA" id="ARBA00013001"/>
    </source>
</evidence>
<dbReference type="PROSITE" id="PS51671">
    <property type="entry name" value="ACT"/>
    <property type="match status" value="1"/>
</dbReference>
<organism evidence="14 15">
    <name type="scientific">Methylobacterium ajmalii</name>
    <dbReference type="NCBI Taxonomy" id="2738439"/>
    <lineage>
        <taxon>Bacteria</taxon>
        <taxon>Pseudomonadati</taxon>
        <taxon>Pseudomonadota</taxon>
        <taxon>Alphaproteobacteria</taxon>
        <taxon>Hyphomicrobiales</taxon>
        <taxon>Methylobacteriaceae</taxon>
        <taxon>Methylobacterium</taxon>
    </lineage>
</organism>
<keyword evidence="7 12" id="KW-0560">Oxidoreductase</keyword>
<dbReference type="PANTHER" id="PTHR43761">
    <property type="entry name" value="D-ISOMER SPECIFIC 2-HYDROXYACID DEHYDROGENASE FAMILY PROTEIN (AFU_ORTHOLOGUE AFUA_1G13630)"/>
    <property type="match status" value="1"/>
</dbReference>
<evidence type="ECO:0000256" key="5">
    <source>
        <dbReference type="ARBA" id="ARBA00013143"/>
    </source>
</evidence>
<dbReference type="CDD" id="cd12176">
    <property type="entry name" value="PGDH_3"/>
    <property type="match status" value="1"/>
</dbReference>